<gene>
    <name evidence="1" type="ORF">K0M31_010690</name>
</gene>
<dbReference type="EMBL" id="JAHYIQ010000028">
    <property type="protein sequence ID" value="KAK1120906.1"/>
    <property type="molecule type" value="Genomic_DNA"/>
</dbReference>
<name>A0AA40FLF0_9HYME</name>
<evidence type="ECO:0000313" key="1">
    <source>
        <dbReference type="EMBL" id="KAK1120906.1"/>
    </source>
</evidence>
<dbReference type="AlphaFoldDB" id="A0AA40FLF0"/>
<comment type="caution">
    <text evidence="1">The sequence shown here is derived from an EMBL/GenBank/DDBJ whole genome shotgun (WGS) entry which is preliminary data.</text>
</comment>
<organism evidence="1 2">
    <name type="scientific">Melipona bicolor</name>
    <dbReference type="NCBI Taxonomy" id="60889"/>
    <lineage>
        <taxon>Eukaryota</taxon>
        <taxon>Metazoa</taxon>
        <taxon>Ecdysozoa</taxon>
        <taxon>Arthropoda</taxon>
        <taxon>Hexapoda</taxon>
        <taxon>Insecta</taxon>
        <taxon>Pterygota</taxon>
        <taxon>Neoptera</taxon>
        <taxon>Endopterygota</taxon>
        <taxon>Hymenoptera</taxon>
        <taxon>Apocrita</taxon>
        <taxon>Aculeata</taxon>
        <taxon>Apoidea</taxon>
        <taxon>Anthophila</taxon>
        <taxon>Apidae</taxon>
        <taxon>Melipona</taxon>
    </lineage>
</organism>
<dbReference type="Proteomes" id="UP001177670">
    <property type="component" value="Unassembled WGS sequence"/>
</dbReference>
<keyword evidence="2" id="KW-1185">Reference proteome</keyword>
<sequence length="53" mass="5782">MGPPRGSSSSRITEKSRRMPVTSGWLASRVIVQLIDQGSGWSLRPGSSCIDRH</sequence>
<reference evidence="1" key="1">
    <citation type="submission" date="2021-10" db="EMBL/GenBank/DDBJ databases">
        <title>Melipona bicolor Genome sequencing and assembly.</title>
        <authorList>
            <person name="Araujo N.S."/>
            <person name="Arias M.C."/>
        </authorList>
    </citation>
    <scope>NUCLEOTIDE SEQUENCE</scope>
    <source>
        <strain evidence="1">USP_2M_L1-L4_2017</strain>
        <tissue evidence="1">Whole body</tissue>
    </source>
</reference>
<feature type="non-terminal residue" evidence="1">
    <location>
        <position position="53"/>
    </location>
</feature>
<evidence type="ECO:0000313" key="2">
    <source>
        <dbReference type="Proteomes" id="UP001177670"/>
    </source>
</evidence>
<accession>A0AA40FLF0</accession>
<protein>
    <submittedName>
        <fullName evidence="1">Uncharacterized protein</fullName>
    </submittedName>
</protein>
<proteinExistence type="predicted"/>